<evidence type="ECO:0000313" key="2">
    <source>
        <dbReference type="EMBL" id="GIJ73252.1"/>
    </source>
</evidence>
<dbReference type="Pfam" id="PF13560">
    <property type="entry name" value="HTH_31"/>
    <property type="match status" value="1"/>
</dbReference>
<evidence type="ECO:0000259" key="1">
    <source>
        <dbReference type="SMART" id="SM00530"/>
    </source>
</evidence>
<dbReference type="Gene3D" id="1.10.260.40">
    <property type="entry name" value="lambda repressor-like DNA-binding domains"/>
    <property type="match status" value="1"/>
</dbReference>
<dbReference type="EMBL" id="BOPH01000112">
    <property type="protein sequence ID" value="GIJ73252.1"/>
    <property type="molecule type" value="Genomic_DNA"/>
</dbReference>
<dbReference type="Proteomes" id="UP000635606">
    <property type="component" value="Unassembled WGS sequence"/>
</dbReference>
<name>A0A8J4A282_9ACTN</name>
<dbReference type="InterPro" id="IPR001387">
    <property type="entry name" value="Cro/C1-type_HTH"/>
</dbReference>
<dbReference type="SMART" id="SM00530">
    <property type="entry name" value="HTH_XRE"/>
    <property type="match status" value="1"/>
</dbReference>
<sequence length="280" mass="31942">MAASPTAQRRRLGRMLRSLREAANLNGEEAAAAAERSASWLSRIESGQAVLRLRELRDLLNHYRMDDPDRRAALERMATEGRERDWWTGYTDKLDPLFGRFVGLEAVASEILTFEDHAIPGLLQSPRYMQTLIRLAVPKPQPEVTEATIEFRTRRQGILHDEQRPHFVVILDEAVLHRRMGGQEVMREQFAFLLDAIDRGLVEFRILATTQERMPLHAFTILRFEDDPAVAHLDTLSGGVLEEGHTAIETYETIFAYLRTIAHDPPASRRVIQAMKEAHG</sequence>
<proteinExistence type="predicted"/>
<evidence type="ECO:0000313" key="3">
    <source>
        <dbReference type="Proteomes" id="UP000635606"/>
    </source>
</evidence>
<gene>
    <name evidence="2" type="ORF">Voc01_081690</name>
</gene>
<protein>
    <submittedName>
        <fullName evidence="2">Transcriptional regulator</fullName>
    </submittedName>
</protein>
<comment type="caution">
    <text evidence="2">The sequence shown here is derived from an EMBL/GenBank/DDBJ whole genome shotgun (WGS) entry which is preliminary data.</text>
</comment>
<dbReference type="AlphaFoldDB" id="A0A8J4A282"/>
<organism evidence="2 3">
    <name type="scientific">Virgisporangium ochraceum</name>
    <dbReference type="NCBI Taxonomy" id="65505"/>
    <lineage>
        <taxon>Bacteria</taxon>
        <taxon>Bacillati</taxon>
        <taxon>Actinomycetota</taxon>
        <taxon>Actinomycetes</taxon>
        <taxon>Micromonosporales</taxon>
        <taxon>Micromonosporaceae</taxon>
        <taxon>Virgisporangium</taxon>
    </lineage>
</organism>
<dbReference type="GO" id="GO:0003677">
    <property type="term" value="F:DNA binding"/>
    <property type="evidence" value="ECO:0007669"/>
    <property type="project" value="InterPro"/>
</dbReference>
<dbReference type="Pfam" id="PF19054">
    <property type="entry name" value="DUF5753"/>
    <property type="match status" value="1"/>
</dbReference>
<accession>A0A8J4A282</accession>
<dbReference type="SUPFAM" id="SSF47413">
    <property type="entry name" value="lambda repressor-like DNA-binding domains"/>
    <property type="match status" value="1"/>
</dbReference>
<dbReference type="InterPro" id="IPR043917">
    <property type="entry name" value="DUF5753"/>
</dbReference>
<keyword evidence="3" id="KW-1185">Reference proteome</keyword>
<feature type="domain" description="HTH cro/C1-type" evidence="1">
    <location>
        <begin position="15"/>
        <end position="70"/>
    </location>
</feature>
<reference evidence="2" key="1">
    <citation type="submission" date="2021-01" db="EMBL/GenBank/DDBJ databases">
        <title>Whole genome shotgun sequence of Virgisporangium ochraceum NBRC 16418.</title>
        <authorList>
            <person name="Komaki H."/>
            <person name="Tamura T."/>
        </authorList>
    </citation>
    <scope>NUCLEOTIDE SEQUENCE</scope>
    <source>
        <strain evidence="2">NBRC 16418</strain>
    </source>
</reference>
<dbReference type="InterPro" id="IPR010982">
    <property type="entry name" value="Lambda_DNA-bd_dom_sf"/>
</dbReference>